<dbReference type="Pfam" id="PF23579">
    <property type="entry name" value="ARM_TBCD"/>
    <property type="match status" value="1"/>
</dbReference>
<dbReference type="Pfam" id="PF25767">
    <property type="entry name" value="ARM_TBCD_2nd"/>
    <property type="match status" value="1"/>
</dbReference>
<feature type="domain" description="Tubulin-folding cofactor D ARM repeats" evidence="5">
    <location>
        <begin position="288"/>
        <end position="517"/>
    </location>
</feature>
<dbReference type="InterPro" id="IPR011989">
    <property type="entry name" value="ARM-like"/>
</dbReference>
<name>A0A0V1BH88_TRISP</name>
<evidence type="ECO:0000313" key="7">
    <source>
        <dbReference type="Proteomes" id="UP000054776"/>
    </source>
</evidence>
<dbReference type="PANTHER" id="PTHR12658">
    <property type="entry name" value="BETA-TUBULIN COFACTOR D"/>
    <property type="match status" value="1"/>
</dbReference>
<dbReference type="eggNOG" id="KOG1943">
    <property type="taxonomic scope" value="Eukaryota"/>
</dbReference>
<dbReference type="GO" id="GO:0007021">
    <property type="term" value="P:tubulin complex assembly"/>
    <property type="evidence" value="ECO:0007669"/>
    <property type="project" value="InterPro"/>
</dbReference>
<comment type="caution">
    <text evidence="6">The sequence shown here is derived from an EMBL/GenBank/DDBJ whole genome shotgun (WGS) entry which is preliminary data.</text>
</comment>
<dbReference type="GO" id="GO:0000226">
    <property type="term" value="P:microtubule cytoskeleton organization"/>
    <property type="evidence" value="ECO:0007669"/>
    <property type="project" value="TreeGrafter"/>
</dbReference>
<dbReference type="FunCoup" id="A0A0V1BH88">
    <property type="interactions" value="1758"/>
</dbReference>
<accession>A0A0V1BH88</accession>
<gene>
    <name evidence="6" type="primary">Tbcd</name>
    <name evidence="6" type="ORF">T01_1330</name>
</gene>
<dbReference type="OrthoDB" id="1898821at2759"/>
<dbReference type="GO" id="GO:0007023">
    <property type="term" value="P:post-chaperonin tubulin folding pathway"/>
    <property type="evidence" value="ECO:0007669"/>
    <property type="project" value="InterPro"/>
</dbReference>
<dbReference type="GO" id="GO:0048487">
    <property type="term" value="F:beta-tubulin binding"/>
    <property type="evidence" value="ECO:0007669"/>
    <property type="project" value="InterPro"/>
</dbReference>
<dbReference type="GO" id="GO:0005096">
    <property type="term" value="F:GTPase activator activity"/>
    <property type="evidence" value="ECO:0007669"/>
    <property type="project" value="InterPro"/>
</dbReference>
<dbReference type="PANTHER" id="PTHR12658:SF0">
    <property type="entry name" value="TUBULIN-SPECIFIC CHAPERONE D"/>
    <property type="match status" value="1"/>
</dbReference>
<dbReference type="STRING" id="6334.A0A0V1BH88"/>
<dbReference type="EMBL" id="JYDH01000046">
    <property type="protein sequence ID" value="KRY36124.1"/>
    <property type="molecule type" value="Genomic_DNA"/>
</dbReference>
<dbReference type="InterPro" id="IPR033162">
    <property type="entry name" value="TBCD"/>
</dbReference>
<dbReference type="InParanoid" id="A0A0V1BH88"/>
<keyword evidence="7" id="KW-1185">Reference proteome</keyword>
<organism evidence="6 7">
    <name type="scientific">Trichinella spiralis</name>
    <name type="common">Trichina worm</name>
    <dbReference type="NCBI Taxonomy" id="6334"/>
    <lineage>
        <taxon>Eukaryota</taxon>
        <taxon>Metazoa</taxon>
        <taxon>Ecdysozoa</taxon>
        <taxon>Nematoda</taxon>
        <taxon>Enoplea</taxon>
        <taxon>Dorylaimia</taxon>
        <taxon>Trichinellida</taxon>
        <taxon>Trichinellidae</taxon>
        <taxon>Trichinella</taxon>
    </lineage>
</organism>
<keyword evidence="3" id="KW-0143">Chaperone</keyword>
<sequence>MDDEEIDRDVANSVVLKDNFTELLVRIKSVVTDLPVEAERDDIYHLEACFERFGRLLDEFQVKPSLLDPVMVSVLPILIGYILDRSTSSTLRDESFKYAHQLVKVRGEKASLKHFPREVNLLKNVLLMLEEVSLDSRSRCTHEKASVLLLWSIVLSKVPFNLDNAKEMVSDEQFVGGYAQKIFDLALRWFHGRGKEQLLAARLLAELVTRPDAIYRLPDVLKMAVDWLSTMKSNEKSEKLSVAICWTEFLAACLKKASRRVMKKHARWLHDQLNALPDFDWKSQDVCMRKMWSKLSQRIALVILKPKLNDEQLYRRGMLNKLAKENDDDADADDQLNKEKSPKVPKVVEQIAVRLVDMLHDPSCLVRWSAAKGVGRLAARLPSKHVSMLVDWILELGTNIAACADDIQGVCLALAELCRHGLIPTDKLGQVVSLAKQALKFDQIGCALSSSVRDSACYLCWTFGRSLTRKAMLPHAYHLAPHLIVVALFDREVTCRRAASAAFQENVGRHQLFPYGIEVLTAADYYAVSNLKKCYGEIALKVAEYGEYLRPIMECLIEKLSHWDEQIRVLAAGTLAALTPFDPCYIAVQVFPQLWNQYHKAHFFPKHGAVVALAKLTVSLYNEKHAFAYLLAGEQGFRNFQQRWKDEVMDIPKEISEAGLLLKTYGFSYMTAICDLIVEVSESGMPVENETLEFWFGFLKSHLTDADETIRQVSVKALRAAYHAYAESYFAANTHQLIQYPELLIGRLEKPNSEMDCVGAALELSCCSNLMFNLQQGQVVHALSDCFGYSRGSRRGWVKARQACLSAMFHVAVSFKLVGWKADVAQTTLFACDYLEVLRCHALAMEDLTRTVVGDVGMVVRKEALQNLCELVRHGARAEGMLLTRSDLMVLLTQNLLQQCLDVNHLQRKLACSVMVDMLKIEPPRPFLVNRDDLERAFLQETVEWISPAQAYRRLIGFLEMPAFQKHLLFAYVLAIGSESQTVAESALVSLIDYASSLPTISFYMSRLMENFLSLFHKYSHIPWLLLLLMKALQKILSTGIFPKHCEEVEDWQLSRLYFAVSKFWNDEKADATCKNDNKTITKSKLRMLRAVVDLCCEFMQYTKLQAASESRQTIVALLSHPCLNVRRYAASRLYETLLCSDPDSSDEKNCQAMELLEQTDWCAPVEDLEPLCQKLNTLIEIDLTTTFRMREINLHKITRLRTNPLSVRLYVLSPNRRNLPQETEKTITIVHHITVIEQLKENESDLCNVQE</sequence>
<dbReference type="Gene3D" id="1.25.10.10">
    <property type="entry name" value="Leucine-rich Repeat Variant"/>
    <property type="match status" value="1"/>
</dbReference>
<evidence type="ECO:0000313" key="6">
    <source>
        <dbReference type="EMBL" id="KRY36124.1"/>
    </source>
</evidence>
<dbReference type="SUPFAM" id="SSF48371">
    <property type="entry name" value="ARM repeat"/>
    <property type="match status" value="2"/>
</dbReference>
<evidence type="ECO:0000256" key="2">
    <source>
        <dbReference type="ARBA" id="ARBA00015003"/>
    </source>
</evidence>
<dbReference type="AlphaFoldDB" id="A0A0V1BH88"/>
<evidence type="ECO:0000256" key="3">
    <source>
        <dbReference type="ARBA" id="ARBA00023186"/>
    </source>
</evidence>
<comment type="similarity">
    <text evidence="1">Belongs to the TBCD family.</text>
</comment>
<dbReference type="InterPro" id="IPR058033">
    <property type="entry name" value="ARM_TBCD_2nd"/>
</dbReference>
<proteinExistence type="inferred from homology"/>
<dbReference type="InterPro" id="IPR016024">
    <property type="entry name" value="ARM-type_fold"/>
</dbReference>
<dbReference type="InterPro" id="IPR022577">
    <property type="entry name" value="TBCD_C"/>
</dbReference>
<protein>
    <recommendedName>
        <fullName evidence="2">Tubulin-specific chaperone D</fullName>
    </recommendedName>
</protein>
<evidence type="ECO:0000256" key="1">
    <source>
        <dbReference type="ARBA" id="ARBA00006853"/>
    </source>
</evidence>
<evidence type="ECO:0000259" key="4">
    <source>
        <dbReference type="Pfam" id="PF12612"/>
    </source>
</evidence>
<dbReference type="Pfam" id="PF12612">
    <property type="entry name" value="TFCD_C"/>
    <property type="match status" value="1"/>
</dbReference>
<feature type="domain" description="Tubulin-folding cofactor D C-terminal" evidence="4">
    <location>
        <begin position="894"/>
        <end position="1063"/>
    </location>
</feature>
<dbReference type="Proteomes" id="UP000054776">
    <property type="component" value="Unassembled WGS sequence"/>
</dbReference>
<evidence type="ECO:0000259" key="5">
    <source>
        <dbReference type="Pfam" id="PF25767"/>
    </source>
</evidence>
<reference evidence="6 7" key="1">
    <citation type="submission" date="2015-01" db="EMBL/GenBank/DDBJ databases">
        <title>Evolution of Trichinella species and genotypes.</title>
        <authorList>
            <person name="Korhonen P.K."/>
            <person name="Edoardo P."/>
            <person name="Giuseppe L.R."/>
            <person name="Gasser R.B."/>
        </authorList>
    </citation>
    <scope>NUCLEOTIDE SEQUENCE [LARGE SCALE GENOMIC DNA]</scope>
    <source>
        <strain evidence="6">ISS3</strain>
    </source>
</reference>